<comment type="caution">
    <text evidence="4">The sequence shown here is derived from an EMBL/GenBank/DDBJ whole genome shotgun (WGS) entry which is preliminary data.</text>
</comment>
<dbReference type="EMBL" id="DPVG01000337">
    <property type="protein sequence ID" value="HCK24929.1"/>
    <property type="molecule type" value="Genomic_DNA"/>
</dbReference>
<feature type="domain" description="Glycosyl transferase family 1" evidence="3">
    <location>
        <begin position="83"/>
        <end position="146"/>
    </location>
</feature>
<evidence type="ECO:0000313" key="4">
    <source>
        <dbReference type="EMBL" id="HCK24929.1"/>
    </source>
</evidence>
<dbReference type="Pfam" id="PF00534">
    <property type="entry name" value="Glycos_transf_1"/>
    <property type="match status" value="1"/>
</dbReference>
<dbReference type="PANTHER" id="PTHR12526">
    <property type="entry name" value="GLYCOSYLTRANSFERASE"/>
    <property type="match status" value="1"/>
</dbReference>
<feature type="non-terminal residue" evidence="4">
    <location>
        <position position="1"/>
    </location>
</feature>
<dbReference type="AlphaFoldDB" id="A0A3D2SGG9"/>
<dbReference type="Proteomes" id="UP000263098">
    <property type="component" value="Unassembled WGS sequence"/>
</dbReference>
<keyword evidence="2 4" id="KW-0808">Transferase</keyword>
<dbReference type="PANTHER" id="PTHR12526:SF629">
    <property type="entry name" value="TEICHURONIC ACID BIOSYNTHESIS GLYCOSYLTRANSFERASE TUAH-RELATED"/>
    <property type="match status" value="1"/>
</dbReference>
<evidence type="ECO:0000256" key="1">
    <source>
        <dbReference type="ARBA" id="ARBA00022676"/>
    </source>
</evidence>
<reference evidence="4 5" key="1">
    <citation type="journal article" date="2018" name="Nat. Biotechnol.">
        <title>A standardized bacterial taxonomy based on genome phylogeny substantially revises the tree of life.</title>
        <authorList>
            <person name="Parks D.H."/>
            <person name="Chuvochina M."/>
            <person name="Waite D.W."/>
            <person name="Rinke C."/>
            <person name="Skarshewski A."/>
            <person name="Chaumeil P.A."/>
            <person name="Hugenholtz P."/>
        </authorList>
    </citation>
    <scope>NUCLEOTIDE SEQUENCE [LARGE SCALE GENOMIC DNA]</scope>
    <source>
        <strain evidence="4">UBA9667</strain>
    </source>
</reference>
<gene>
    <name evidence="4" type="ORF">DHW31_09150</name>
</gene>
<protein>
    <submittedName>
        <fullName evidence="4">Glycosyltransferase</fullName>
    </submittedName>
</protein>
<dbReference type="Gene3D" id="3.40.50.2000">
    <property type="entry name" value="Glycogen Phosphorylase B"/>
    <property type="match status" value="1"/>
</dbReference>
<sequence length="170" mass="19325">RHKEILIALSRIDNVTYELAGRLSGEYGNSLQHMDAWKQVNYHGIISHSEVFNTVYANSSIGMALLDYIPQCKGTVGNLSNTKLFEYMYAGLPVICTDFDLWTDIIEKENCGIAVNPHNIDEISEAISYLLNNPEVAERMGKNGRSAVIKRYNWKVEEDKLLEFYSLLSE</sequence>
<keyword evidence="1" id="KW-0328">Glycosyltransferase</keyword>
<evidence type="ECO:0000256" key="2">
    <source>
        <dbReference type="ARBA" id="ARBA00022679"/>
    </source>
</evidence>
<name>A0A3D2SGG9_9BACE</name>
<accession>A0A3D2SGG9</accession>
<dbReference type="InterPro" id="IPR001296">
    <property type="entry name" value="Glyco_trans_1"/>
</dbReference>
<evidence type="ECO:0000259" key="3">
    <source>
        <dbReference type="Pfam" id="PF00534"/>
    </source>
</evidence>
<dbReference type="GO" id="GO:0016757">
    <property type="term" value="F:glycosyltransferase activity"/>
    <property type="evidence" value="ECO:0007669"/>
    <property type="project" value="UniProtKB-KW"/>
</dbReference>
<organism evidence="4 5">
    <name type="scientific">Bacteroides graminisolvens</name>
    <dbReference type="NCBI Taxonomy" id="477666"/>
    <lineage>
        <taxon>Bacteria</taxon>
        <taxon>Pseudomonadati</taxon>
        <taxon>Bacteroidota</taxon>
        <taxon>Bacteroidia</taxon>
        <taxon>Bacteroidales</taxon>
        <taxon>Bacteroidaceae</taxon>
        <taxon>Bacteroides</taxon>
    </lineage>
</organism>
<evidence type="ECO:0000313" key="5">
    <source>
        <dbReference type="Proteomes" id="UP000263098"/>
    </source>
</evidence>
<dbReference type="SUPFAM" id="SSF53756">
    <property type="entry name" value="UDP-Glycosyltransferase/glycogen phosphorylase"/>
    <property type="match status" value="1"/>
</dbReference>
<proteinExistence type="predicted"/>